<feature type="binding site" evidence="12">
    <location>
        <begin position="209"/>
        <end position="210"/>
    </location>
    <ligand>
        <name>ATP</name>
        <dbReference type="ChEBI" id="CHEBI:30616"/>
    </ligand>
</feature>
<dbReference type="PANTHER" id="PTHR21499:SF3">
    <property type="entry name" value="ASPARTOKINASE"/>
    <property type="match status" value="1"/>
</dbReference>
<evidence type="ECO:0000256" key="14">
    <source>
        <dbReference type="RuleBase" id="RU004249"/>
    </source>
</evidence>
<evidence type="ECO:0000256" key="12">
    <source>
        <dbReference type="PIRSR" id="PIRSR000726-1"/>
    </source>
</evidence>
<evidence type="ECO:0000256" key="4">
    <source>
        <dbReference type="ARBA" id="ARBA00010122"/>
    </source>
</evidence>
<evidence type="ECO:0000256" key="10">
    <source>
        <dbReference type="ARBA" id="ARBA00023154"/>
    </source>
</evidence>
<dbReference type="GO" id="GO:0009088">
    <property type="term" value="P:threonine biosynthetic process"/>
    <property type="evidence" value="ECO:0007669"/>
    <property type="project" value="UniProtKB-UniPathway"/>
</dbReference>
<keyword evidence="7 12" id="KW-0547">Nucleotide-binding</keyword>
<evidence type="ECO:0000256" key="11">
    <source>
        <dbReference type="ARBA" id="ARBA00047872"/>
    </source>
</evidence>
<evidence type="ECO:0000256" key="6">
    <source>
        <dbReference type="ARBA" id="ARBA00022679"/>
    </source>
</evidence>
<dbReference type="AlphaFoldDB" id="A0A5C6XEF1"/>
<dbReference type="InterPro" id="IPR041740">
    <property type="entry name" value="AKii-LysC-BS"/>
</dbReference>
<dbReference type="InterPro" id="IPR018042">
    <property type="entry name" value="Aspartate_kinase_CS"/>
</dbReference>
<dbReference type="GO" id="GO:0005524">
    <property type="term" value="F:ATP binding"/>
    <property type="evidence" value="ECO:0007669"/>
    <property type="project" value="UniProtKB-KW"/>
</dbReference>
<evidence type="ECO:0000256" key="9">
    <source>
        <dbReference type="ARBA" id="ARBA00022840"/>
    </source>
</evidence>
<evidence type="ECO:0000313" key="16">
    <source>
        <dbReference type="EMBL" id="TXD38189.1"/>
    </source>
</evidence>
<dbReference type="NCBIfam" id="TIGR00657">
    <property type="entry name" value="asp_kinases"/>
    <property type="match status" value="1"/>
</dbReference>
<feature type="binding site" evidence="12">
    <location>
        <begin position="7"/>
        <end position="10"/>
    </location>
    <ligand>
        <name>ATP</name>
        <dbReference type="ChEBI" id="CHEBI:30616"/>
    </ligand>
</feature>
<evidence type="ECO:0000259" key="15">
    <source>
        <dbReference type="Pfam" id="PF00696"/>
    </source>
</evidence>
<dbReference type="PROSITE" id="PS00324">
    <property type="entry name" value="ASPARTOKINASE"/>
    <property type="match status" value="1"/>
</dbReference>
<name>A0A5C6XEF1_9DELT</name>
<keyword evidence="10" id="KW-0457">Lysine biosynthesis</keyword>
<organism evidence="16 17">
    <name type="scientific">Lujinxingia vulgaris</name>
    <dbReference type="NCBI Taxonomy" id="2600176"/>
    <lineage>
        <taxon>Bacteria</taxon>
        <taxon>Deltaproteobacteria</taxon>
        <taxon>Bradymonadales</taxon>
        <taxon>Lujinxingiaceae</taxon>
        <taxon>Lujinxingia</taxon>
    </lineage>
</organism>
<dbReference type="GO" id="GO:0004072">
    <property type="term" value="F:aspartate kinase activity"/>
    <property type="evidence" value="ECO:0007669"/>
    <property type="project" value="UniProtKB-EC"/>
</dbReference>
<dbReference type="SUPFAM" id="SSF53633">
    <property type="entry name" value="Carbamate kinase-like"/>
    <property type="match status" value="1"/>
</dbReference>
<dbReference type="InterPro" id="IPR001048">
    <property type="entry name" value="Asp/Glu/Uridylate_kinase"/>
</dbReference>
<keyword evidence="17" id="KW-1185">Reference proteome</keyword>
<evidence type="ECO:0000256" key="1">
    <source>
        <dbReference type="ARBA" id="ARBA00004766"/>
    </source>
</evidence>
<keyword evidence="5 14" id="KW-0028">Amino-acid biosynthesis</keyword>
<evidence type="ECO:0000256" key="5">
    <source>
        <dbReference type="ARBA" id="ARBA00022605"/>
    </source>
</evidence>
<dbReference type="Pfam" id="PF00696">
    <property type="entry name" value="AA_kinase"/>
    <property type="match status" value="1"/>
</dbReference>
<accession>A0A5C6XEF1</accession>
<comment type="caution">
    <text evidence="16">The sequence shown here is derived from an EMBL/GenBank/DDBJ whole genome shotgun (WGS) entry which is preliminary data.</text>
</comment>
<dbReference type="Gene3D" id="3.40.1160.10">
    <property type="entry name" value="Acetylglutamate kinase-like"/>
    <property type="match status" value="1"/>
</dbReference>
<dbReference type="GO" id="GO:0009090">
    <property type="term" value="P:homoserine biosynthetic process"/>
    <property type="evidence" value="ECO:0007669"/>
    <property type="project" value="TreeGrafter"/>
</dbReference>
<feature type="domain" description="Aspartate/glutamate/uridylate kinase" evidence="15">
    <location>
        <begin position="2"/>
        <end position="226"/>
    </location>
</feature>
<evidence type="ECO:0000256" key="13">
    <source>
        <dbReference type="RuleBase" id="RU003448"/>
    </source>
</evidence>
<dbReference type="UniPathway" id="UPA00050">
    <property type="reaction ID" value="UER00461"/>
</dbReference>
<keyword evidence="6 13" id="KW-0808">Transferase</keyword>
<feature type="binding site" evidence="12">
    <location>
        <position position="47"/>
    </location>
    <ligand>
        <name>substrate</name>
    </ligand>
</feature>
<dbReference type="Proteomes" id="UP000321412">
    <property type="component" value="Unassembled WGS sequence"/>
</dbReference>
<dbReference type="OrthoDB" id="9799110at2"/>
<feature type="binding site" evidence="12">
    <location>
        <position position="184"/>
    </location>
    <ligand>
        <name>ATP</name>
        <dbReference type="ChEBI" id="CHEBI:30616"/>
    </ligand>
</feature>
<comment type="pathway">
    <text evidence="2 14">Amino-acid biosynthesis; L-methionine biosynthesis via de novo pathway; L-homoserine from L-aspartate: step 1/3.</text>
</comment>
<evidence type="ECO:0000256" key="8">
    <source>
        <dbReference type="ARBA" id="ARBA00022777"/>
    </source>
</evidence>
<evidence type="ECO:0000256" key="3">
    <source>
        <dbReference type="ARBA" id="ARBA00005139"/>
    </source>
</evidence>
<comment type="pathway">
    <text evidence="1 14">Amino-acid biosynthesis; L-lysine biosynthesis via DAP pathway; (S)-tetrahydrodipicolinate from L-aspartate: step 1/4.</text>
</comment>
<dbReference type="UniPathway" id="UPA00051">
    <property type="reaction ID" value="UER00462"/>
</dbReference>
<dbReference type="UniPathway" id="UPA00034">
    <property type="reaction ID" value="UER00015"/>
</dbReference>
<dbReference type="EC" id="2.7.2.4" evidence="13"/>
<dbReference type="InterPro" id="IPR001341">
    <property type="entry name" value="Asp_kinase"/>
</dbReference>
<dbReference type="InterPro" id="IPR036393">
    <property type="entry name" value="AceGlu_kinase-like_sf"/>
</dbReference>
<protein>
    <recommendedName>
        <fullName evidence="13">Aspartokinase</fullName>
        <ecNumber evidence="13">2.7.2.4</ecNumber>
    </recommendedName>
</protein>
<dbReference type="PANTHER" id="PTHR21499">
    <property type="entry name" value="ASPARTATE KINASE"/>
    <property type="match status" value="1"/>
</dbReference>
<proteinExistence type="inferred from homology"/>
<keyword evidence="9 12" id="KW-0067">ATP-binding</keyword>
<keyword evidence="8 13" id="KW-0418">Kinase</keyword>
<gene>
    <name evidence="16" type="ORF">FRC98_04635</name>
</gene>
<feature type="binding site" evidence="12">
    <location>
        <position position="74"/>
    </location>
    <ligand>
        <name>substrate</name>
    </ligand>
</feature>
<dbReference type="FunFam" id="3.40.1160.10:FF:000002">
    <property type="entry name" value="Aspartokinase"/>
    <property type="match status" value="1"/>
</dbReference>
<comment type="pathway">
    <text evidence="3 14">Amino-acid biosynthesis; L-threonine biosynthesis; L-threonine from L-aspartate: step 1/5.</text>
</comment>
<dbReference type="CDD" id="cd04261">
    <property type="entry name" value="AAK_AKii-LysC-BS"/>
    <property type="match status" value="1"/>
</dbReference>
<sequence length="399" mass="42083">MKVIVQKFGGSSLSDLSKIRQVAEAIVATRERGYQVVAVVSAMGDTTDDLLGMANELAASPSRRELDMLLSVGERISMALMSIAIQARGHEAVSLTGSQCGIITTASHSNARIIDVRPFRVQDELAQGRIVIVAGFQGTSYRRDVTTLGRGGSDTTAVALAAALGAEACEIYSDVDGVFSADPRVVLSARQLESLSYEEMQEMARAGAKVLNEQAVEFARRAQIALYARSTQMRGEGGTVVRVDLPQAELSRLEEGRPAVAVSHIRRGLRVRAGESADRAAEAIEALATVSFDWQPGRSLDAFIGLDDVHGVAELEASLRALGADVEVSQPGMISVVGLGVGGQTRWSRLGEAALREAGVTSLGLSASLARLSWIVAADQVETGANALHEAFVGEALPA</sequence>
<dbReference type="PIRSF" id="PIRSF000726">
    <property type="entry name" value="Asp_kin"/>
    <property type="match status" value="1"/>
</dbReference>
<dbReference type="GO" id="GO:0005829">
    <property type="term" value="C:cytosol"/>
    <property type="evidence" value="ECO:0007669"/>
    <property type="project" value="TreeGrafter"/>
</dbReference>
<reference evidence="16 17" key="1">
    <citation type="submission" date="2019-08" db="EMBL/GenBank/DDBJ databases">
        <title>Bradymonadales sp. TMQ4.</title>
        <authorList>
            <person name="Liang Q."/>
        </authorList>
    </citation>
    <scope>NUCLEOTIDE SEQUENCE [LARGE SCALE GENOMIC DNA]</scope>
    <source>
        <strain evidence="16 17">TMQ4</strain>
    </source>
</reference>
<dbReference type="InterPro" id="IPR005260">
    <property type="entry name" value="Asp_kin_monofn"/>
</dbReference>
<dbReference type="GO" id="GO:0009089">
    <property type="term" value="P:lysine biosynthetic process via diaminopimelate"/>
    <property type="evidence" value="ECO:0007669"/>
    <property type="project" value="UniProtKB-UniPathway"/>
</dbReference>
<comment type="catalytic activity">
    <reaction evidence="11 13">
        <text>L-aspartate + ATP = 4-phospho-L-aspartate + ADP</text>
        <dbReference type="Rhea" id="RHEA:23776"/>
        <dbReference type="ChEBI" id="CHEBI:29991"/>
        <dbReference type="ChEBI" id="CHEBI:30616"/>
        <dbReference type="ChEBI" id="CHEBI:57535"/>
        <dbReference type="ChEBI" id="CHEBI:456216"/>
        <dbReference type="EC" id="2.7.2.4"/>
    </reaction>
</comment>
<evidence type="ECO:0000256" key="2">
    <source>
        <dbReference type="ARBA" id="ARBA00004986"/>
    </source>
</evidence>
<evidence type="ECO:0000313" key="17">
    <source>
        <dbReference type="Proteomes" id="UP000321412"/>
    </source>
</evidence>
<evidence type="ECO:0000256" key="7">
    <source>
        <dbReference type="ARBA" id="ARBA00022741"/>
    </source>
</evidence>
<comment type="similarity">
    <text evidence="4 13">Belongs to the aspartokinase family.</text>
</comment>
<dbReference type="EMBL" id="VOSM01000002">
    <property type="protein sequence ID" value="TXD38189.1"/>
    <property type="molecule type" value="Genomic_DNA"/>
</dbReference>